<dbReference type="AlphaFoldDB" id="A0ABD6EKP0"/>
<evidence type="ECO:0000313" key="2">
    <source>
        <dbReference type="Proteomes" id="UP001608902"/>
    </source>
</evidence>
<reference evidence="1 2" key="1">
    <citation type="submission" date="2024-08" db="EMBL/GenBank/DDBJ databases">
        <title>Gnathostoma spinigerum genome.</title>
        <authorList>
            <person name="Gonzalez-Bertolin B."/>
            <person name="Monzon S."/>
            <person name="Zaballos A."/>
            <person name="Jimenez P."/>
            <person name="Dekumyoy P."/>
            <person name="Varona S."/>
            <person name="Cuesta I."/>
            <person name="Sumanam S."/>
            <person name="Adisakwattana P."/>
            <person name="Gasser R.B."/>
            <person name="Hernandez-Gonzalez A."/>
            <person name="Young N.D."/>
            <person name="Perteguer M.J."/>
        </authorList>
    </citation>
    <scope>NUCLEOTIDE SEQUENCE [LARGE SCALE GENOMIC DNA]</scope>
    <source>
        <strain evidence="1">AL3</strain>
        <tissue evidence="1">Liver</tissue>
    </source>
</reference>
<gene>
    <name evidence="1" type="ORF">AB6A40_004690</name>
</gene>
<evidence type="ECO:0000313" key="1">
    <source>
        <dbReference type="EMBL" id="MFH4977981.1"/>
    </source>
</evidence>
<protein>
    <submittedName>
        <fullName evidence="1">Uncharacterized protein</fullName>
    </submittedName>
</protein>
<organism evidence="1 2">
    <name type="scientific">Gnathostoma spinigerum</name>
    <dbReference type="NCBI Taxonomy" id="75299"/>
    <lineage>
        <taxon>Eukaryota</taxon>
        <taxon>Metazoa</taxon>
        <taxon>Ecdysozoa</taxon>
        <taxon>Nematoda</taxon>
        <taxon>Chromadorea</taxon>
        <taxon>Rhabditida</taxon>
        <taxon>Spirurina</taxon>
        <taxon>Gnathostomatomorpha</taxon>
        <taxon>Gnathostomatoidea</taxon>
        <taxon>Gnathostomatidae</taxon>
        <taxon>Gnathostoma</taxon>
    </lineage>
</organism>
<name>A0ABD6EKP0_9BILA</name>
<comment type="caution">
    <text evidence="1">The sequence shown here is derived from an EMBL/GenBank/DDBJ whole genome shotgun (WGS) entry which is preliminary data.</text>
</comment>
<accession>A0ABD6EKP0</accession>
<keyword evidence="2" id="KW-1185">Reference proteome</keyword>
<proteinExistence type="predicted"/>
<dbReference type="Proteomes" id="UP001608902">
    <property type="component" value="Unassembled WGS sequence"/>
</dbReference>
<dbReference type="EMBL" id="JBGFUD010002773">
    <property type="protein sequence ID" value="MFH4977981.1"/>
    <property type="molecule type" value="Genomic_DNA"/>
</dbReference>
<sequence length="105" mass="12428">MAHVVRRHTDIFSQPTASNQSLRRKMDRNILVEIHPEANTDDWATEPIPEKIHVNALERSYQISSSDILFLKFAVLEILKKPRLLKMIKKRHPHDFDTIFTWLQN</sequence>